<name>A0A7U2I8I5_PHANO</name>
<dbReference type="VEuPathDB" id="FungiDB:JI435_106650"/>
<accession>A0A7U2I8I5</accession>
<dbReference type="AlphaFoldDB" id="A0A7U2I8I5"/>
<dbReference type="PANTHER" id="PTHR40788">
    <property type="entry name" value="CLR5 DOMAIN-CONTAINING PROTEIN-RELATED"/>
    <property type="match status" value="1"/>
</dbReference>
<dbReference type="EMBL" id="CP069039">
    <property type="protein sequence ID" value="QRD04728.1"/>
    <property type="molecule type" value="Genomic_DNA"/>
</dbReference>
<protein>
    <recommendedName>
        <fullName evidence="4">Ipa protein</fullName>
    </recommendedName>
</protein>
<feature type="compositionally biased region" description="Basic and acidic residues" evidence="1">
    <location>
        <begin position="544"/>
        <end position="557"/>
    </location>
</feature>
<evidence type="ECO:0000313" key="2">
    <source>
        <dbReference type="EMBL" id="QRD04728.1"/>
    </source>
</evidence>
<feature type="region of interest" description="Disordered" evidence="1">
    <location>
        <begin position="544"/>
        <end position="603"/>
    </location>
</feature>
<organism evidence="2 3">
    <name type="scientific">Phaeosphaeria nodorum (strain SN15 / ATCC MYA-4574 / FGSC 10173)</name>
    <name type="common">Glume blotch fungus</name>
    <name type="synonym">Parastagonospora nodorum</name>
    <dbReference type="NCBI Taxonomy" id="321614"/>
    <lineage>
        <taxon>Eukaryota</taxon>
        <taxon>Fungi</taxon>
        <taxon>Dikarya</taxon>
        <taxon>Ascomycota</taxon>
        <taxon>Pezizomycotina</taxon>
        <taxon>Dothideomycetes</taxon>
        <taxon>Pleosporomycetidae</taxon>
        <taxon>Pleosporales</taxon>
        <taxon>Pleosporineae</taxon>
        <taxon>Phaeosphaeriaceae</taxon>
        <taxon>Parastagonospora</taxon>
    </lineage>
</organism>
<dbReference type="OMA" id="YKFIPEW"/>
<evidence type="ECO:0000256" key="1">
    <source>
        <dbReference type="SAM" id="MobiDB-lite"/>
    </source>
</evidence>
<reference evidence="3" key="1">
    <citation type="journal article" date="2021" name="BMC Genomics">
        <title>Chromosome-level genome assembly and manually-curated proteome of model necrotroph Parastagonospora nodorum Sn15 reveals a genome-wide trove of candidate effector homologs, and redundancy of virulence-related functions within an accessory chromosome.</title>
        <authorList>
            <person name="Bertazzoni S."/>
            <person name="Jones D.A.B."/>
            <person name="Phan H.T."/>
            <person name="Tan K.-C."/>
            <person name="Hane J.K."/>
        </authorList>
    </citation>
    <scope>NUCLEOTIDE SEQUENCE [LARGE SCALE GENOMIC DNA]</scope>
    <source>
        <strain evidence="3">SN15 / ATCC MYA-4574 / FGSC 10173)</strain>
    </source>
</reference>
<keyword evidence="3" id="KW-1185">Reference proteome</keyword>
<gene>
    <name evidence="2" type="ORF">JI435_106650</name>
</gene>
<dbReference type="Proteomes" id="UP000663193">
    <property type="component" value="Chromosome 17"/>
</dbReference>
<proteinExistence type="predicted"/>
<evidence type="ECO:0008006" key="4">
    <source>
        <dbReference type="Google" id="ProtNLM"/>
    </source>
</evidence>
<evidence type="ECO:0000313" key="3">
    <source>
        <dbReference type="Proteomes" id="UP000663193"/>
    </source>
</evidence>
<dbReference type="OrthoDB" id="2922289at2759"/>
<dbReference type="PANTHER" id="PTHR40788:SF1">
    <property type="entry name" value="IPA PROTEIN"/>
    <property type="match status" value="1"/>
</dbReference>
<sequence length="709" mass="80173">MDETIRELHSDLGRKYQRHGPKIEQMWRSLSQEQRIQILRSGAHEGAVLKHAEDTSLENVYKFIPEWNIRDIASPSSDFLLDMLKFRATVPLQTQYTSGFNGRPGDHAHIIDMMHKKNLKLKNASELKNCYTLFITEDGYGQSVKIAASKRDEVLATMKKAMDAQLIVPQATGDLILMRQINLLQLLNIVIEDILDTASTTRTQTKRPKNSSNGATAALSKLSIHSPPTTLELPELVEIARDKSSSLEDIINLISTEPTVLAHEVNFCFFTRPELIADDKGRTMPVHTDKYISGAVFDVVHNSMKTVAMWNYIIQLLALLKDTSDKQFRATVAKELANTCHLEYQRAQTCFKRSVAVGMGGTKWFKRMSTARKDDVARITLKRSPESLTIENPQLHYMLRLCQDETNWSGAVRWFQQLEDLHRAHPLEQDKLSEREHDTLGDLAVIVTFIQSLSQLVQLPVANLKKSQPFVTGYVALDNELRSLKDGLDLGDFAIPIDNLLEPGMADGALAALDQYIEEKTGTKIGYLYQDLVEDCITKLREQHDEQKAKSSEKKVEYITPTAPEPPESQIQQRKQKEKTRPAQPSIYSITPPPPDAAPETDLPPQTKQTFNVTSSTATVFSSLFSRSSTSRGTVRWEAFVAAMVDLGFSVNPKIGSIYTFVPSEKMQTKRDLTIHRPHQSRIEGPRLLVLSRRLRRVYGWDESTFIVE</sequence>